<dbReference type="PANTHER" id="PTHR34217:SF1">
    <property type="entry name" value="CARBOXYPEPTIDASE 1"/>
    <property type="match status" value="1"/>
</dbReference>
<dbReference type="HOGENOM" id="CLU_032916_1_1_0"/>
<protein>
    <submittedName>
        <fullName evidence="1">Fragment of Carboxypeptidase Taq (Part 2)</fullName>
        <ecNumber evidence="1">3.4.17.19</ecNumber>
    </submittedName>
</protein>
<dbReference type="STRING" id="1266370.NITGR_730067"/>
<dbReference type="EMBL" id="CAQJ01000081">
    <property type="protein sequence ID" value="CCQ91609.1"/>
    <property type="molecule type" value="Genomic_DNA"/>
</dbReference>
<dbReference type="GO" id="GO:0004181">
    <property type="term" value="F:metallocarboxypeptidase activity"/>
    <property type="evidence" value="ECO:0007669"/>
    <property type="project" value="InterPro"/>
</dbReference>
<organism evidence="1 2">
    <name type="scientific">Nitrospina gracilis (strain 3/211)</name>
    <dbReference type="NCBI Taxonomy" id="1266370"/>
    <lineage>
        <taxon>Bacteria</taxon>
        <taxon>Pseudomonadati</taxon>
        <taxon>Nitrospinota/Tectimicrobiota group</taxon>
        <taxon>Nitrospinota</taxon>
        <taxon>Nitrospinia</taxon>
        <taxon>Nitrospinales</taxon>
        <taxon>Nitrospinaceae</taxon>
        <taxon>Nitrospina</taxon>
    </lineage>
</organism>
<dbReference type="AlphaFoldDB" id="M1Z0W1"/>
<comment type="caution">
    <text evidence="1">The sequence shown here is derived from an EMBL/GenBank/DDBJ whole genome shotgun (WGS) entry which is preliminary data.</text>
</comment>
<sequence>MVELKKEWAKCIDPARPAYDVNIDVFERGFTMQRIDPVFERLKAELVPLIAAIQDSDYKPDTSFLQGTFPIAKQKELGQRVIRDMGFNFDNGRVDVSVHPFCGGGDCTDVRITTRYREDNFIESLYAAVHETGHALYEQGRMKDQKALPVSEALTTGVHESQSLFWERMIAQQEAFIERYCGLLAETFPESFRGIDPHTAYEAINVSQPSFIRVEADEVTYPMHVILRYEIERGLFDGSMSVKDLPEIWNDKMEAYLGVRPANDREGVLQDVHWSGGAFGYFPSYTLGAMMACQFYRALEREVPDIRDHVRNGNFQVIKDWLNRNVHSKGKLHDTDTLLTQVTGEPFNPEPFITYLQEKYTAIYRLEGNQARS</sequence>
<dbReference type="Pfam" id="PF02074">
    <property type="entry name" value="Peptidase_M32"/>
    <property type="match status" value="1"/>
</dbReference>
<dbReference type="Proteomes" id="UP000011704">
    <property type="component" value="Unassembled WGS sequence"/>
</dbReference>
<dbReference type="InterPro" id="IPR001333">
    <property type="entry name" value="Peptidase_M32_Taq"/>
</dbReference>
<evidence type="ECO:0000313" key="1">
    <source>
        <dbReference type="EMBL" id="CCQ91609.1"/>
    </source>
</evidence>
<evidence type="ECO:0000313" key="2">
    <source>
        <dbReference type="Proteomes" id="UP000011704"/>
    </source>
</evidence>
<dbReference type="CDD" id="cd06460">
    <property type="entry name" value="M32_Taq"/>
    <property type="match status" value="1"/>
</dbReference>
<dbReference type="Gene3D" id="1.10.1370.30">
    <property type="match status" value="1"/>
</dbReference>
<dbReference type="EC" id="3.4.17.19" evidence="1"/>
<name>M1Z0W1_NITG3</name>
<proteinExistence type="predicted"/>
<keyword evidence="1" id="KW-0378">Hydrolase</keyword>
<dbReference type="PROSITE" id="PS52034">
    <property type="entry name" value="PEPTIDASE_M32"/>
    <property type="match status" value="1"/>
</dbReference>
<reference evidence="1 2" key="1">
    <citation type="journal article" date="2013" name="Front. Microbiol.">
        <title>The genome of Nitrospina gracilis illuminates the metabolism and evolution of the major marine nitrite oxidizer.</title>
        <authorList>
            <person name="Luecker S."/>
            <person name="Nowka B."/>
            <person name="Rattei T."/>
            <person name="Spieck E."/>
            <person name="and Daims H."/>
        </authorList>
    </citation>
    <scope>NUCLEOTIDE SEQUENCE [LARGE SCALE GENOMIC DNA]</scope>
    <source>
        <strain evidence="1 2">3/211</strain>
    </source>
</reference>
<keyword evidence="2" id="KW-1185">Reference proteome</keyword>
<dbReference type="SUPFAM" id="SSF55486">
    <property type="entry name" value="Metalloproteases ('zincins'), catalytic domain"/>
    <property type="match status" value="1"/>
</dbReference>
<accession>M1Z0W1</accession>
<keyword evidence="1" id="KW-0121">Carboxypeptidase</keyword>
<dbReference type="InParanoid" id="M1Z0W1"/>
<feature type="non-terminal residue" evidence="1">
    <location>
        <position position="1"/>
    </location>
</feature>
<dbReference type="PRINTS" id="PR00998">
    <property type="entry name" value="CRBOXYPTASET"/>
</dbReference>
<gene>
    <name evidence="1" type="ORF">NITGR_730067</name>
</gene>
<dbReference type="PANTHER" id="PTHR34217">
    <property type="entry name" value="METAL-DEPENDENT CARBOXYPEPTIDASE"/>
    <property type="match status" value="1"/>
</dbReference>
<dbReference type="GO" id="GO:0006508">
    <property type="term" value="P:proteolysis"/>
    <property type="evidence" value="ECO:0007669"/>
    <property type="project" value="InterPro"/>
</dbReference>
<keyword evidence="1" id="KW-0645">Protease</keyword>